<dbReference type="InParanoid" id="A0A7R8UD80"/>
<evidence type="ECO:0000313" key="2">
    <source>
        <dbReference type="Proteomes" id="UP000594454"/>
    </source>
</evidence>
<sequence>MHTSINDIAKQINKSNLAFEKALNRSTEVIGDHSKQLSQINHINFKQLLNLTQEKIDKAFVIFLNNKGHLLHRNILTGVIISKYKINVIKLQHVKSDVLIDKDKLTIFIEIPLELEPITVNQDETQYVTINVNIFIFTNGHDKHLTYSCDNSENQTILIALYSIYLSI</sequence>
<gene>
    <name evidence="1" type="ORF">HERILL_LOCUS1826</name>
</gene>
<protein>
    <submittedName>
        <fullName evidence="1">Uncharacterized protein</fullName>
    </submittedName>
</protein>
<keyword evidence="2" id="KW-1185">Reference proteome</keyword>
<name>A0A7R8UD80_HERIL</name>
<dbReference type="EMBL" id="LR899009">
    <property type="protein sequence ID" value="CAD7078567.1"/>
    <property type="molecule type" value="Genomic_DNA"/>
</dbReference>
<organism evidence="1 2">
    <name type="scientific">Hermetia illucens</name>
    <name type="common">Black soldier fly</name>
    <dbReference type="NCBI Taxonomy" id="343691"/>
    <lineage>
        <taxon>Eukaryota</taxon>
        <taxon>Metazoa</taxon>
        <taxon>Ecdysozoa</taxon>
        <taxon>Arthropoda</taxon>
        <taxon>Hexapoda</taxon>
        <taxon>Insecta</taxon>
        <taxon>Pterygota</taxon>
        <taxon>Neoptera</taxon>
        <taxon>Endopterygota</taxon>
        <taxon>Diptera</taxon>
        <taxon>Brachycera</taxon>
        <taxon>Stratiomyomorpha</taxon>
        <taxon>Stratiomyidae</taxon>
        <taxon>Hermetiinae</taxon>
        <taxon>Hermetia</taxon>
    </lineage>
</organism>
<dbReference type="Proteomes" id="UP000594454">
    <property type="component" value="Chromosome 1"/>
</dbReference>
<accession>A0A7R8UD80</accession>
<evidence type="ECO:0000313" key="1">
    <source>
        <dbReference type="EMBL" id="CAD7078567.1"/>
    </source>
</evidence>
<reference evidence="1 2" key="1">
    <citation type="submission" date="2020-11" db="EMBL/GenBank/DDBJ databases">
        <authorList>
            <person name="Wallbank WR R."/>
            <person name="Pardo Diaz C."/>
            <person name="Kozak K."/>
            <person name="Martin S."/>
            <person name="Jiggins C."/>
            <person name="Moest M."/>
            <person name="Warren A I."/>
            <person name="Generalovic N T."/>
            <person name="Byers J.R.P. K."/>
            <person name="Montejo-Kovacevich G."/>
            <person name="Yen C E."/>
        </authorList>
    </citation>
    <scope>NUCLEOTIDE SEQUENCE [LARGE SCALE GENOMIC DNA]</scope>
</reference>
<dbReference type="AlphaFoldDB" id="A0A7R8UD80"/>
<proteinExistence type="predicted"/>